<dbReference type="EMBL" id="KZ857393">
    <property type="protein sequence ID" value="RDX51825.1"/>
    <property type="molecule type" value="Genomic_DNA"/>
</dbReference>
<organism evidence="1 2">
    <name type="scientific">Lentinus brumalis</name>
    <dbReference type="NCBI Taxonomy" id="2498619"/>
    <lineage>
        <taxon>Eukaryota</taxon>
        <taxon>Fungi</taxon>
        <taxon>Dikarya</taxon>
        <taxon>Basidiomycota</taxon>
        <taxon>Agaricomycotina</taxon>
        <taxon>Agaricomycetes</taxon>
        <taxon>Polyporales</taxon>
        <taxon>Polyporaceae</taxon>
        <taxon>Lentinus</taxon>
    </lineage>
</organism>
<keyword evidence="2" id="KW-1185">Reference proteome</keyword>
<dbReference type="Proteomes" id="UP000256964">
    <property type="component" value="Unassembled WGS sequence"/>
</dbReference>
<sequence length="116" mass="13458">MPLQRSIRSHLHRLLQYNTLGQVLFLSPSLTDEESDAFVLGGIGSPTPQHFRIDFIRPWKTFSYNRCAREVFCRDFVLALAEGEYIPPEPVWAEHITLELVGDALDAHIRWIRRVL</sequence>
<protein>
    <submittedName>
        <fullName evidence="1">Uncharacterized protein</fullName>
    </submittedName>
</protein>
<reference evidence="1 2" key="1">
    <citation type="journal article" date="2018" name="Biotechnol. Biofuels">
        <title>Integrative visual omics of the white-rot fungus Polyporus brumalis exposes the biotechnological potential of its oxidative enzymes for delignifying raw plant biomass.</title>
        <authorList>
            <person name="Miyauchi S."/>
            <person name="Rancon A."/>
            <person name="Drula E."/>
            <person name="Hage H."/>
            <person name="Chaduli D."/>
            <person name="Favel A."/>
            <person name="Grisel S."/>
            <person name="Henrissat B."/>
            <person name="Herpoel-Gimbert I."/>
            <person name="Ruiz-Duenas F.J."/>
            <person name="Chevret D."/>
            <person name="Hainaut M."/>
            <person name="Lin J."/>
            <person name="Wang M."/>
            <person name="Pangilinan J."/>
            <person name="Lipzen A."/>
            <person name="Lesage-Meessen L."/>
            <person name="Navarro D."/>
            <person name="Riley R."/>
            <person name="Grigoriev I.V."/>
            <person name="Zhou S."/>
            <person name="Raouche S."/>
            <person name="Rosso M.N."/>
        </authorList>
    </citation>
    <scope>NUCLEOTIDE SEQUENCE [LARGE SCALE GENOMIC DNA]</scope>
    <source>
        <strain evidence="1 2">BRFM 1820</strain>
    </source>
</reference>
<proteinExistence type="predicted"/>
<dbReference type="AlphaFoldDB" id="A0A371DH01"/>
<accession>A0A371DH01</accession>
<evidence type="ECO:0000313" key="2">
    <source>
        <dbReference type="Proteomes" id="UP000256964"/>
    </source>
</evidence>
<gene>
    <name evidence="1" type="ORF">OH76DRAFT_1481331</name>
</gene>
<evidence type="ECO:0000313" key="1">
    <source>
        <dbReference type="EMBL" id="RDX51825.1"/>
    </source>
</evidence>
<name>A0A371DH01_9APHY</name>